<dbReference type="FunFam" id="3.40.50.300:FF:000006">
    <property type="entry name" value="DNA-binding transcriptional regulator NtrC"/>
    <property type="match status" value="1"/>
</dbReference>
<dbReference type="Gene3D" id="3.40.50.300">
    <property type="entry name" value="P-loop containing nucleotide triphosphate hydrolases"/>
    <property type="match status" value="1"/>
</dbReference>
<accession>E5Y7H3</accession>
<dbReference type="Gene3D" id="1.10.10.60">
    <property type="entry name" value="Homeodomain-like"/>
    <property type="match status" value="1"/>
</dbReference>
<dbReference type="CDD" id="cd00009">
    <property type="entry name" value="AAA"/>
    <property type="match status" value="1"/>
</dbReference>
<dbReference type="SUPFAM" id="SSF52540">
    <property type="entry name" value="P-loop containing nucleoside triphosphate hydrolases"/>
    <property type="match status" value="1"/>
</dbReference>
<dbReference type="GO" id="GO:0003677">
    <property type="term" value="F:DNA binding"/>
    <property type="evidence" value="ECO:0007669"/>
    <property type="project" value="UniProtKB-KW"/>
</dbReference>
<dbReference type="PROSITE" id="PS00675">
    <property type="entry name" value="SIGMA54_INTERACT_1"/>
    <property type="match status" value="1"/>
</dbReference>
<dbReference type="GeneID" id="78085276"/>
<dbReference type="SMART" id="SM00382">
    <property type="entry name" value="AAA"/>
    <property type="match status" value="1"/>
</dbReference>
<dbReference type="InterPro" id="IPR025944">
    <property type="entry name" value="Sigma_54_int_dom_CS"/>
</dbReference>
<keyword evidence="1" id="KW-0547">Nucleotide-binding</keyword>
<dbReference type="AlphaFoldDB" id="E5Y7H3"/>
<dbReference type="InterPro" id="IPR002078">
    <property type="entry name" value="Sigma_54_int"/>
</dbReference>
<evidence type="ECO:0000256" key="6">
    <source>
        <dbReference type="SAM" id="MobiDB-lite"/>
    </source>
</evidence>
<keyword evidence="2" id="KW-0067">ATP-binding</keyword>
<dbReference type="PROSITE" id="PS50045">
    <property type="entry name" value="SIGMA54_INTERACT_4"/>
    <property type="match status" value="1"/>
</dbReference>
<dbReference type="Proteomes" id="UP000006034">
    <property type="component" value="Unassembled WGS sequence"/>
</dbReference>
<dbReference type="GO" id="GO:0006355">
    <property type="term" value="P:regulation of DNA-templated transcription"/>
    <property type="evidence" value="ECO:0007669"/>
    <property type="project" value="InterPro"/>
</dbReference>
<dbReference type="eggNOG" id="COG3829">
    <property type="taxonomic scope" value="Bacteria"/>
</dbReference>
<reference evidence="8 9" key="2">
    <citation type="submission" date="2013-04" db="EMBL/GenBank/DDBJ databases">
        <title>The Genome Sequence of Bilophila wadsworthia 3_1_6.</title>
        <authorList>
            <consortium name="The Broad Institute Genomics Platform"/>
            <person name="Earl A."/>
            <person name="Ward D."/>
            <person name="Feldgarden M."/>
            <person name="Gevers D."/>
            <person name="Sibley C."/>
            <person name="Strauss J."/>
            <person name="Allen-Vercoe E."/>
            <person name="Walker B."/>
            <person name="Young S."/>
            <person name="Zeng Q."/>
            <person name="Gargeya S."/>
            <person name="Fitzgerald M."/>
            <person name="Haas B."/>
            <person name="Abouelleil A."/>
            <person name="Allen A.W."/>
            <person name="Alvarado L."/>
            <person name="Arachchi H.M."/>
            <person name="Berlin A.M."/>
            <person name="Chapman S.B."/>
            <person name="Gainer-Dewar J."/>
            <person name="Goldberg J."/>
            <person name="Griggs A."/>
            <person name="Gujja S."/>
            <person name="Hansen M."/>
            <person name="Howarth C."/>
            <person name="Imamovic A."/>
            <person name="Ireland A."/>
            <person name="Larimer J."/>
            <person name="McCowan C."/>
            <person name="Murphy C."/>
            <person name="Pearson M."/>
            <person name="Poon T.W."/>
            <person name="Priest M."/>
            <person name="Roberts A."/>
            <person name="Saif S."/>
            <person name="Shea T."/>
            <person name="Sisk P."/>
            <person name="Sykes S."/>
            <person name="Wortman J."/>
            <person name="Nusbaum C."/>
            <person name="Birren B."/>
        </authorList>
    </citation>
    <scope>NUCLEOTIDE SEQUENCE [LARGE SCALE GENOMIC DNA]</scope>
    <source>
        <strain evidence="8 9">3_1_6</strain>
    </source>
</reference>
<dbReference type="STRING" id="563192.HMPREF0179_02138"/>
<feature type="domain" description="Sigma-54 factor interaction" evidence="7">
    <location>
        <begin position="182"/>
        <end position="411"/>
    </location>
</feature>
<protein>
    <recommendedName>
        <fullName evidence="7">Sigma-54 factor interaction domain-containing protein</fullName>
    </recommendedName>
</protein>
<dbReference type="PROSITE" id="PS00688">
    <property type="entry name" value="SIGMA54_INTERACT_3"/>
    <property type="match status" value="1"/>
</dbReference>
<dbReference type="Pfam" id="PF00158">
    <property type="entry name" value="Sigma54_activat"/>
    <property type="match status" value="1"/>
</dbReference>
<keyword evidence="4" id="KW-0238">DNA-binding</keyword>
<dbReference type="InterPro" id="IPR027417">
    <property type="entry name" value="P-loop_NTPase"/>
</dbReference>
<dbReference type="InterPro" id="IPR058031">
    <property type="entry name" value="AAA_lid_NorR"/>
</dbReference>
<evidence type="ECO:0000256" key="5">
    <source>
        <dbReference type="ARBA" id="ARBA00023163"/>
    </source>
</evidence>
<keyword evidence="5" id="KW-0804">Transcription</keyword>
<keyword evidence="3" id="KW-0805">Transcription regulation</keyword>
<dbReference type="HOGENOM" id="CLU_000445_8_1_7"/>
<organism evidence="8 9">
    <name type="scientific">Bilophila wadsworthia (strain 3_1_6)</name>
    <dbReference type="NCBI Taxonomy" id="563192"/>
    <lineage>
        <taxon>Bacteria</taxon>
        <taxon>Pseudomonadati</taxon>
        <taxon>Thermodesulfobacteriota</taxon>
        <taxon>Desulfovibrionia</taxon>
        <taxon>Desulfovibrionales</taxon>
        <taxon>Desulfovibrionaceae</taxon>
        <taxon>Bilophila</taxon>
    </lineage>
</organism>
<dbReference type="EMBL" id="ADCP02000001">
    <property type="protein sequence ID" value="EFV44073.1"/>
    <property type="molecule type" value="Genomic_DNA"/>
</dbReference>
<evidence type="ECO:0000256" key="1">
    <source>
        <dbReference type="ARBA" id="ARBA00022741"/>
    </source>
</evidence>
<proteinExistence type="predicted"/>
<dbReference type="InterPro" id="IPR009057">
    <property type="entry name" value="Homeodomain-like_sf"/>
</dbReference>
<dbReference type="Pfam" id="PF25601">
    <property type="entry name" value="AAA_lid_14"/>
    <property type="match status" value="1"/>
</dbReference>
<evidence type="ECO:0000313" key="9">
    <source>
        <dbReference type="Proteomes" id="UP000006034"/>
    </source>
</evidence>
<dbReference type="PANTHER" id="PTHR32071">
    <property type="entry name" value="TRANSCRIPTIONAL REGULATORY PROTEIN"/>
    <property type="match status" value="1"/>
</dbReference>
<feature type="region of interest" description="Disordered" evidence="6">
    <location>
        <begin position="429"/>
        <end position="451"/>
    </location>
</feature>
<dbReference type="RefSeq" id="WP_005027941.1">
    <property type="nucleotide sequence ID" value="NZ_KE150238.1"/>
</dbReference>
<dbReference type="InterPro" id="IPR025943">
    <property type="entry name" value="Sigma_54_int_dom_ATP-bd_2"/>
</dbReference>
<gene>
    <name evidence="8" type="ORF">HMPREF0179_02138</name>
</gene>
<evidence type="ECO:0000256" key="2">
    <source>
        <dbReference type="ARBA" id="ARBA00022840"/>
    </source>
</evidence>
<dbReference type="OrthoDB" id="9763792at2"/>
<dbReference type="InterPro" id="IPR003593">
    <property type="entry name" value="AAA+_ATPase"/>
</dbReference>
<evidence type="ECO:0000256" key="3">
    <source>
        <dbReference type="ARBA" id="ARBA00023015"/>
    </source>
</evidence>
<evidence type="ECO:0000313" key="8">
    <source>
        <dbReference type="EMBL" id="EFV44073.1"/>
    </source>
</evidence>
<evidence type="ECO:0000256" key="4">
    <source>
        <dbReference type="ARBA" id="ARBA00023125"/>
    </source>
</evidence>
<dbReference type="Gene3D" id="1.10.8.60">
    <property type="match status" value="1"/>
</dbReference>
<reference evidence="8 9" key="1">
    <citation type="submission" date="2010-10" db="EMBL/GenBank/DDBJ databases">
        <authorList>
            <consortium name="The Broad Institute Genome Sequencing Platform"/>
            <person name="Ward D."/>
            <person name="Earl A."/>
            <person name="Feldgarden M."/>
            <person name="Young S.K."/>
            <person name="Gargeya S."/>
            <person name="Zeng Q."/>
            <person name="Alvarado L."/>
            <person name="Berlin A."/>
            <person name="Bochicchio J."/>
            <person name="Chapman S.B."/>
            <person name="Chen Z."/>
            <person name="Freedman E."/>
            <person name="Gellesch M."/>
            <person name="Goldberg J."/>
            <person name="Griggs A."/>
            <person name="Gujja S."/>
            <person name="Heilman E."/>
            <person name="Heiman D."/>
            <person name="Howarth C."/>
            <person name="Mehta T."/>
            <person name="Neiman D."/>
            <person name="Pearson M."/>
            <person name="Roberts A."/>
            <person name="Saif S."/>
            <person name="Shea T."/>
            <person name="Shenoy N."/>
            <person name="Sisk P."/>
            <person name="Stolte C."/>
            <person name="Sykes S."/>
            <person name="White J."/>
            <person name="Yandava C."/>
            <person name="Allen-Vercoe E."/>
            <person name="Sibley C."/>
            <person name="Ambrose C.E."/>
            <person name="Strauss J."/>
            <person name="Daigneault M."/>
            <person name="Haas B."/>
            <person name="Nusbaum C."/>
            <person name="Birren B."/>
        </authorList>
    </citation>
    <scope>NUCLEOTIDE SEQUENCE [LARGE SCALE GENOMIC DNA]</scope>
    <source>
        <strain evidence="8 9">3_1_6</strain>
    </source>
</reference>
<keyword evidence="9" id="KW-1185">Reference proteome</keyword>
<sequence length="502" mass="55188">MRSEIHAAVPLWINTPLEPPLPSGSPVTERWRLVQKHLPPLAELLDVEIVIMNAEGYCVGGTGPYLRGVGFRMPADNALTYSLRSGQSSMVLTPGKEEVCRTCSGKGACADVANFTGPVVIENEIVAVVQIVAFTDNQRAELLMKSEKAFELISQIIGFAWARGRDVESLPEQPRDDRFPSIIGESKAILRLKAAILKAAGTNATVLIQGESGTGKELIAQAVHDNSPRHTGPFVAINCGAIPESLMESELFGYEPGAFSGANSGGQKGLLEQAHTGTFFLDEVSEMPVSLQVKLLRVLQERVVRRVGGKVNHSVDIRIIAASNRNLRELVAQGAFREDLFFRLDVIPLFVPPLRERQGDIRLLVAHFLQSFSRERGCTYRVATELMHAFEAYPWPGNVRELKNFVEYGVGFCEHGVLTLDLMDSRFKTASPPPVKTEKGMPSPPPGPARDTAEYDRIMQLLGRYGRHTEGKKRTASELGISLATLYRRMGQLGITARKHAR</sequence>
<comment type="caution">
    <text evidence="8">The sequence shown here is derived from an EMBL/GenBank/DDBJ whole genome shotgun (WGS) entry which is preliminary data.</text>
</comment>
<dbReference type="InterPro" id="IPR025662">
    <property type="entry name" value="Sigma_54_int_dom_ATP-bd_1"/>
</dbReference>
<evidence type="ECO:0000259" key="7">
    <source>
        <dbReference type="PROSITE" id="PS50045"/>
    </source>
</evidence>
<dbReference type="GO" id="GO:0005524">
    <property type="term" value="F:ATP binding"/>
    <property type="evidence" value="ECO:0007669"/>
    <property type="project" value="UniProtKB-KW"/>
</dbReference>
<name>E5Y7H3_BILW3</name>
<dbReference type="SUPFAM" id="SSF46689">
    <property type="entry name" value="Homeodomain-like"/>
    <property type="match status" value="1"/>
</dbReference>
<dbReference type="PROSITE" id="PS00676">
    <property type="entry name" value="SIGMA54_INTERACT_2"/>
    <property type="match status" value="1"/>
</dbReference>